<keyword evidence="3" id="KW-0217">Developmental protein</keyword>
<dbReference type="Pfam" id="PF00292">
    <property type="entry name" value="PAX"/>
    <property type="match status" value="1"/>
</dbReference>
<keyword evidence="6 9" id="KW-0238">DNA-binding</keyword>
<dbReference type="Proteomes" id="UP001249851">
    <property type="component" value="Unassembled WGS sequence"/>
</dbReference>
<dbReference type="InterPro" id="IPR009057">
    <property type="entry name" value="Homeodomain-like_sf"/>
</dbReference>
<dbReference type="PANTHER" id="PTHR45636:SF49">
    <property type="entry name" value="PAIRED BOX PROTEIN 3 HOMOLOG"/>
    <property type="match status" value="1"/>
</dbReference>
<dbReference type="PROSITE" id="PS51057">
    <property type="entry name" value="PAIRED_2"/>
    <property type="match status" value="1"/>
</dbReference>
<evidence type="ECO:0000259" key="12">
    <source>
        <dbReference type="PROSITE" id="PS51057"/>
    </source>
</evidence>
<keyword evidence="9 10" id="KW-0371">Homeobox</keyword>
<accession>A0AAD9V897</accession>
<feature type="domain" description="Homeobox" evidence="11">
    <location>
        <begin position="195"/>
        <end position="243"/>
    </location>
</feature>
<dbReference type="GO" id="GO:0000981">
    <property type="term" value="F:DNA-binding transcription factor activity, RNA polymerase II-specific"/>
    <property type="evidence" value="ECO:0007669"/>
    <property type="project" value="TreeGrafter"/>
</dbReference>
<reference evidence="13" key="2">
    <citation type="journal article" date="2023" name="Science">
        <title>Genomic signatures of disease resistance in endangered staghorn corals.</title>
        <authorList>
            <person name="Vollmer S.V."/>
            <person name="Selwyn J.D."/>
            <person name="Despard B.A."/>
            <person name="Roesel C.L."/>
        </authorList>
    </citation>
    <scope>NUCLEOTIDE SEQUENCE</scope>
    <source>
        <strain evidence="13">K2</strain>
    </source>
</reference>
<dbReference type="InterPro" id="IPR036388">
    <property type="entry name" value="WH-like_DNA-bd_sf"/>
</dbReference>
<dbReference type="Pfam" id="PF00046">
    <property type="entry name" value="Homeodomain"/>
    <property type="match status" value="1"/>
</dbReference>
<keyword evidence="4" id="KW-0563">Paired box</keyword>
<evidence type="ECO:0000256" key="3">
    <source>
        <dbReference type="ARBA" id="ARBA00022473"/>
    </source>
</evidence>
<evidence type="ECO:0000313" key="13">
    <source>
        <dbReference type="EMBL" id="KAK2564440.1"/>
    </source>
</evidence>
<reference evidence="13" key="1">
    <citation type="journal article" date="2023" name="G3 (Bethesda)">
        <title>Whole genome assembly and annotation of the endangered Caribbean coral Acropora cervicornis.</title>
        <authorList>
            <person name="Selwyn J.D."/>
            <person name="Vollmer S.V."/>
        </authorList>
    </citation>
    <scope>NUCLEOTIDE SEQUENCE</scope>
    <source>
        <strain evidence="13">K2</strain>
    </source>
</reference>
<evidence type="ECO:0000259" key="11">
    <source>
        <dbReference type="PROSITE" id="PS50071"/>
    </source>
</evidence>
<dbReference type="EMBL" id="JARQWQ010000022">
    <property type="protein sequence ID" value="KAK2564440.1"/>
    <property type="molecule type" value="Genomic_DNA"/>
</dbReference>
<dbReference type="GO" id="GO:0005634">
    <property type="term" value="C:nucleus"/>
    <property type="evidence" value="ECO:0007669"/>
    <property type="project" value="UniProtKB-SubCell"/>
</dbReference>
<dbReference type="Gene3D" id="1.10.10.60">
    <property type="entry name" value="Homeodomain-like"/>
    <property type="match status" value="1"/>
</dbReference>
<keyword evidence="14" id="KW-1185">Reference proteome</keyword>
<dbReference type="SUPFAM" id="SSF46689">
    <property type="entry name" value="Homeodomain-like"/>
    <property type="match status" value="2"/>
</dbReference>
<comment type="similarity">
    <text evidence="2">Belongs to the paired homeobox family.</text>
</comment>
<dbReference type="InterPro" id="IPR001356">
    <property type="entry name" value="HD"/>
</dbReference>
<evidence type="ECO:0000256" key="6">
    <source>
        <dbReference type="ARBA" id="ARBA00023125"/>
    </source>
</evidence>
<evidence type="ECO:0000256" key="1">
    <source>
        <dbReference type="ARBA" id="ARBA00004123"/>
    </source>
</evidence>
<sequence length="267" mass="30329">MDFTVSPSGAGRINQLGGLYINGKPLPKETREEIIDLARLGIRPCDISRRLKVTHGCISKLLSKYKKTGSINPGGGSIGRPRVITPRVEETIGQYRREQPGIFSWELRDRLLRENECSRENLPSLSSISRLIKHKIIAADSTACLMSSHDTAQSQNRALILEDNVQSRSDLNGKDLTNDNGRNASLSNKEHFMAHRKRRQRAKYTMHQLNQLEQEFEKNPYPNAWDREGLEQTLGIHETRIQVRDTLEITNTISARVTLENVLLCFD</sequence>
<keyword evidence="7" id="KW-0804">Transcription</keyword>
<dbReference type="InterPro" id="IPR043565">
    <property type="entry name" value="PAX_fam"/>
</dbReference>
<dbReference type="GO" id="GO:0000978">
    <property type="term" value="F:RNA polymerase II cis-regulatory region sequence-specific DNA binding"/>
    <property type="evidence" value="ECO:0007669"/>
    <property type="project" value="TreeGrafter"/>
</dbReference>
<protein>
    <submittedName>
        <fullName evidence="13">Paired box protein Pax-3-B</fullName>
    </submittedName>
</protein>
<dbReference type="PROSITE" id="PS50071">
    <property type="entry name" value="HOMEOBOX_2"/>
    <property type="match status" value="1"/>
</dbReference>
<evidence type="ECO:0000256" key="10">
    <source>
        <dbReference type="RuleBase" id="RU000682"/>
    </source>
</evidence>
<feature type="domain" description="Paired" evidence="12">
    <location>
        <begin position="9"/>
        <end position="135"/>
    </location>
</feature>
<evidence type="ECO:0000256" key="8">
    <source>
        <dbReference type="ARBA" id="ARBA00023242"/>
    </source>
</evidence>
<comment type="subcellular location">
    <subcellularLocation>
        <location evidence="1 9 10">Nucleus</location>
    </subcellularLocation>
</comment>
<evidence type="ECO:0000313" key="14">
    <source>
        <dbReference type="Proteomes" id="UP001249851"/>
    </source>
</evidence>
<evidence type="ECO:0000256" key="5">
    <source>
        <dbReference type="ARBA" id="ARBA00023015"/>
    </source>
</evidence>
<dbReference type="InterPro" id="IPR001523">
    <property type="entry name" value="Paired_dom"/>
</dbReference>
<evidence type="ECO:0000256" key="2">
    <source>
        <dbReference type="ARBA" id="ARBA00005733"/>
    </source>
</evidence>
<keyword evidence="8 9" id="KW-0539">Nucleus</keyword>
<gene>
    <name evidence="13" type="ORF">P5673_011872</name>
</gene>
<keyword evidence="5" id="KW-0805">Transcription regulation</keyword>
<evidence type="ECO:0000256" key="9">
    <source>
        <dbReference type="PROSITE-ProRule" id="PRU00108"/>
    </source>
</evidence>
<dbReference type="SMART" id="SM00389">
    <property type="entry name" value="HOX"/>
    <property type="match status" value="1"/>
</dbReference>
<dbReference type="PANTHER" id="PTHR45636">
    <property type="entry name" value="PAIRED BOX PROTEIN PAX-6-RELATED-RELATED"/>
    <property type="match status" value="1"/>
</dbReference>
<evidence type="ECO:0000256" key="4">
    <source>
        <dbReference type="ARBA" id="ARBA00022724"/>
    </source>
</evidence>
<comment type="caution">
    <text evidence="13">The sequence shown here is derived from an EMBL/GenBank/DDBJ whole genome shotgun (WGS) entry which is preliminary data.</text>
</comment>
<dbReference type="PRINTS" id="PR00027">
    <property type="entry name" value="PAIREDBOX"/>
</dbReference>
<evidence type="ECO:0000256" key="7">
    <source>
        <dbReference type="ARBA" id="ARBA00023163"/>
    </source>
</evidence>
<organism evidence="13 14">
    <name type="scientific">Acropora cervicornis</name>
    <name type="common">Staghorn coral</name>
    <dbReference type="NCBI Taxonomy" id="6130"/>
    <lineage>
        <taxon>Eukaryota</taxon>
        <taxon>Metazoa</taxon>
        <taxon>Cnidaria</taxon>
        <taxon>Anthozoa</taxon>
        <taxon>Hexacorallia</taxon>
        <taxon>Scleractinia</taxon>
        <taxon>Astrocoeniina</taxon>
        <taxon>Acroporidae</taxon>
        <taxon>Acropora</taxon>
    </lineage>
</organism>
<proteinExistence type="inferred from homology"/>
<dbReference type="AlphaFoldDB" id="A0AAD9V897"/>
<name>A0AAD9V897_ACRCE</name>
<dbReference type="CDD" id="cd00086">
    <property type="entry name" value="homeodomain"/>
    <property type="match status" value="1"/>
</dbReference>
<feature type="DNA-binding region" description="Homeobox" evidence="9">
    <location>
        <begin position="197"/>
        <end position="244"/>
    </location>
</feature>
<dbReference type="Gene3D" id="1.10.10.10">
    <property type="entry name" value="Winged helix-like DNA-binding domain superfamily/Winged helix DNA-binding domain"/>
    <property type="match status" value="2"/>
</dbReference>
<dbReference type="SMART" id="SM00351">
    <property type="entry name" value="PAX"/>
    <property type="match status" value="1"/>
</dbReference>